<dbReference type="PANTHER" id="PTHR41913">
    <property type="entry name" value="DUF1684 DOMAIN-CONTAINING PROTEIN"/>
    <property type="match status" value="1"/>
</dbReference>
<reference evidence="1 2" key="1">
    <citation type="submission" date="2018-04" db="EMBL/GenBank/DDBJ databases">
        <title>Bacteria isolated from cave deposits of Manipur.</title>
        <authorList>
            <person name="Sahoo D."/>
            <person name="Sarangthem I."/>
            <person name="Nandeibam J."/>
        </authorList>
    </citation>
    <scope>NUCLEOTIDE SEQUENCE [LARGE SCALE GENOMIC DNA]</scope>
    <source>
        <strain evidence="2">mrc11</strain>
    </source>
</reference>
<name>A0A328HLM7_ARTGO</name>
<evidence type="ECO:0000313" key="2">
    <source>
        <dbReference type="Proteomes" id="UP000249166"/>
    </source>
</evidence>
<dbReference type="AlphaFoldDB" id="A0A328HLM7"/>
<dbReference type="Pfam" id="PF07920">
    <property type="entry name" value="DUF1684"/>
    <property type="match status" value="1"/>
</dbReference>
<protein>
    <recommendedName>
        <fullName evidence="3">DUF1684 domain-containing protein</fullName>
    </recommendedName>
</protein>
<sequence>MPTSTHTETDARWSGTTAFAAEWEQWHAAHERRRADPHGFLAVTHLHWLGAEPSRLEGVPGLWSVQDDAVTVVLEAGESLLRDGRELNDNSVKDGGTAVVFDPIAEREGINLTAGPAVVELAKRGGEYIVRPRHPENPLLNEYRGTPAYAPDPRYAVDGEYVAFESPRPTTVGAAVEGIVHVYEAPGEIRFTLEGEDLMLTAFNGHAPGTLSVLFTDATSGKTTYAANRTLTVGPPDADGRVNLDFNRAVNLPCAYTDLATCPLPPAENRLTVAIEAGEQNPHERQAEQ</sequence>
<accession>A0A328HLM7</accession>
<dbReference type="PANTHER" id="PTHR41913:SF1">
    <property type="entry name" value="DUF1684 DOMAIN-CONTAINING PROTEIN"/>
    <property type="match status" value="1"/>
</dbReference>
<dbReference type="EMBL" id="QLNP01000013">
    <property type="protein sequence ID" value="RAM39104.1"/>
    <property type="molecule type" value="Genomic_DNA"/>
</dbReference>
<dbReference type="RefSeq" id="WP_111902260.1">
    <property type="nucleotide sequence ID" value="NZ_QLNP01000013.1"/>
</dbReference>
<comment type="caution">
    <text evidence="1">The sequence shown here is derived from an EMBL/GenBank/DDBJ whole genome shotgun (WGS) entry which is preliminary data.</text>
</comment>
<evidence type="ECO:0008006" key="3">
    <source>
        <dbReference type="Google" id="ProtNLM"/>
    </source>
</evidence>
<dbReference type="Proteomes" id="UP000249166">
    <property type="component" value="Unassembled WGS sequence"/>
</dbReference>
<dbReference type="InterPro" id="IPR012467">
    <property type="entry name" value="DUF1684"/>
</dbReference>
<evidence type="ECO:0000313" key="1">
    <source>
        <dbReference type="EMBL" id="RAM39104.1"/>
    </source>
</evidence>
<gene>
    <name evidence="1" type="ORF">DBZ45_01745</name>
</gene>
<organism evidence="1 2">
    <name type="scientific">Arthrobacter globiformis</name>
    <dbReference type="NCBI Taxonomy" id="1665"/>
    <lineage>
        <taxon>Bacteria</taxon>
        <taxon>Bacillati</taxon>
        <taxon>Actinomycetota</taxon>
        <taxon>Actinomycetes</taxon>
        <taxon>Micrococcales</taxon>
        <taxon>Micrococcaceae</taxon>
        <taxon>Arthrobacter</taxon>
    </lineage>
</organism>
<dbReference type="OrthoDB" id="5493262at2"/>
<proteinExistence type="predicted"/>